<dbReference type="OrthoDB" id="724176at2"/>
<feature type="chain" id="PRO_5010161860" evidence="6">
    <location>
        <begin position="21"/>
        <end position="641"/>
    </location>
</feature>
<evidence type="ECO:0000256" key="4">
    <source>
        <dbReference type="ARBA" id="ARBA00023136"/>
    </source>
</evidence>
<evidence type="ECO:0000313" key="9">
    <source>
        <dbReference type="EMBL" id="SEA94132.1"/>
    </source>
</evidence>
<name>A0A1H4FCB2_XYLRU</name>
<dbReference type="Pfam" id="PF14322">
    <property type="entry name" value="SusD-like_3"/>
    <property type="match status" value="1"/>
</dbReference>
<evidence type="ECO:0000256" key="3">
    <source>
        <dbReference type="ARBA" id="ARBA00022729"/>
    </source>
</evidence>
<dbReference type="InterPro" id="IPR011990">
    <property type="entry name" value="TPR-like_helical_dom_sf"/>
</dbReference>
<keyword evidence="5" id="KW-0998">Cell outer membrane</keyword>
<comment type="subcellular location">
    <subcellularLocation>
        <location evidence="1">Cell outer membrane</location>
    </subcellularLocation>
</comment>
<comment type="similarity">
    <text evidence="2">Belongs to the SusD family.</text>
</comment>
<evidence type="ECO:0000256" key="1">
    <source>
        <dbReference type="ARBA" id="ARBA00004442"/>
    </source>
</evidence>
<dbReference type="GO" id="GO:0009279">
    <property type="term" value="C:cell outer membrane"/>
    <property type="evidence" value="ECO:0007669"/>
    <property type="project" value="UniProtKB-SubCell"/>
</dbReference>
<accession>A0A1H4FCB2</accession>
<dbReference type="AlphaFoldDB" id="A0A1H4FCB2"/>
<dbReference type="Gene3D" id="1.25.40.390">
    <property type="match status" value="1"/>
</dbReference>
<evidence type="ECO:0000259" key="8">
    <source>
        <dbReference type="Pfam" id="PF14322"/>
    </source>
</evidence>
<evidence type="ECO:0000256" key="6">
    <source>
        <dbReference type="SAM" id="SignalP"/>
    </source>
</evidence>
<evidence type="ECO:0000313" key="10">
    <source>
        <dbReference type="Proteomes" id="UP000182257"/>
    </source>
</evidence>
<sequence>MKKKLLYIFCALSAMSGSLVSCSDYLDKEPDTELTTDMVFENREKVYQWLAYVYNVIHTPDKWELKTDGYEVFADDMTPSKRWQQWDWSKVIPKIFGQWTINSQWDANYWQMMPRYIRHGYIFNNMVKAMPDHDLPQSEVDNMKNEVKFLTAYGWWQLAENHGGIPFKPDYIAPTDFDLADLMVGQSKFDDVVDYCDKQMLEAAMALPAVYDDPSKYGRINRIMALTVRSRMLLFAASPLVNGNPWYKDYVNNEGEQIFNPTYDPQKWVRAVEALKLCIDEAEKAGYALYTEKGPNGEIDPFMSTYNVHIKRWSEGNHEITFPVTKNNSYNFFLVKVSVREYGGGCGLGVYQGLVDAFFTKNGLPITDPNSGYVEDGMSTTIDDRSDITNWEYGTGKPGQVTDRGTYNMYCNREPRFYNAVSFHGAWLAVGNRKYDFFYNGRDNIQTSSPHDAPQNGYLARKGLNVLDNNLTGSITPRQGFTYRLAFTYLDYAEAVNECYDNSSSRQEALKYLNRIRERAGVRQYTTADVSPMDEKFIHVDDTQAELRRVIRAERRVELCCENNRWYDIRRWKEAENLPEMCGDDYGMNFQGSTPEEFFKRTVFQTRIWKRQYYWMPIYIDEYEKNPNLREAPFWVNENGN</sequence>
<feature type="domain" description="SusD-like N-terminal" evidence="8">
    <location>
        <begin position="24"/>
        <end position="234"/>
    </location>
</feature>
<protein>
    <submittedName>
        <fullName evidence="9">Starch-binding associating with outer membrane</fullName>
    </submittedName>
</protein>
<proteinExistence type="inferred from homology"/>
<evidence type="ECO:0000259" key="7">
    <source>
        <dbReference type="Pfam" id="PF07980"/>
    </source>
</evidence>
<dbReference type="InterPro" id="IPR033985">
    <property type="entry name" value="SusD-like_N"/>
</dbReference>
<feature type="signal peptide" evidence="6">
    <location>
        <begin position="1"/>
        <end position="20"/>
    </location>
</feature>
<dbReference type="InterPro" id="IPR012944">
    <property type="entry name" value="SusD_RagB_dom"/>
</dbReference>
<dbReference type="Proteomes" id="UP000182257">
    <property type="component" value="Unassembled WGS sequence"/>
</dbReference>
<dbReference type="SUPFAM" id="SSF48452">
    <property type="entry name" value="TPR-like"/>
    <property type="match status" value="1"/>
</dbReference>
<reference evidence="9 10" key="1">
    <citation type="submission" date="2016-10" db="EMBL/GenBank/DDBJ databases">
        <authorList>
            <person name="de Groot N.N."/>
        </authorList>
    </citation>
    <scope>NUCLEOTIDE SEQUENCE [LARGE SCALE GENOMIC DNA]</scope>
    <source>
        <strain evidence="9 10">D31d</strain>
    </source>
</reference>
<evidence type="ECO:0000256" key="5">
    <source>
        <dbReference type="ARBA" id="ARBA00023237"/>
    </source>
</evidence>
<dbReference type="Pfam" id="PF07980">
    <property type="entry name" value="SusD_RagB"/>
    <property type="match status" value="1"/>
</dbReference>
<dbReference type="RefSeq" id="WP_074762356.1">
    <property type="nucleotide sequence ID" value="NZ_FNRF01000008.1"/>
</dbReference>
<keyword evidence="3 6" id="KW-0732">Signal</keyword>
<dbReference type="PROSITE" id="PS51257">
    <property type="entry name" value="PROKAR_LIPOPROTEIN"/>
    <property type="match status" value="1"/>
</dbReference>
<evidence type="ECO:0000256" key="2">
    <source>
        <dbReference type="ARBA" id="ARBA00006275"/>
    </source>
</evidence>
<gene>
    <name evidence="9" type="ORF">SAMN05216462_3200</name>
</gene>
<feature type="domain" description="RagB/SusD" evidence="7">
    <location>
        <begin position="327"/>
        <end position="635"/>
    </location>
</feature>
<organism evidence="9 10">
    <name type="scientific">Xylanibacter ruminicola</name>
    <name type="common">Prevotella ruminicola</name>
    <dbReference type="NCBI Taxonomy" id="839"/>
    <lineage>
        <taxon>Bacteria</taxon>
        <taxon>Pseudomonadati</taxon>
        <taxon>Bacteroidota</taxon>
        <taxon>Bacteroidia</taxon>
        <taxon>Bacteroidales</taxon>
        <taxon>Prevotellaceae</taxon>
        <taxon>Xylanibacter</taxon>
    </lineage>
</organism>
<dbReference type="EMBL" id="FNRF01000008">
    <property type="protein sequence ID" value="SEA94132.1"/>
    <property type="molecule type" value="Genomic_DNA"/>
</dbReference>
<keyword evidence="4" id="KW-0472">Membrane</keyword>